<reference evidence="1" key="1">
    <citation type="submission" date="2020-09" db="EMBL/GenBank/DDBJ databases">
        <title>Genome sequence of Vibrio parahaemolyticus isolates.</title>
        <authorList>
            <person name="Hammerl J.A."/>
            <person name="Strauch E."/>
        </authorList>
    </citation>
    <scope>NUCLEOTIDE SEQUENCE</scope>
    <source>
        <strain evidence="1">17-VB00146</strain>
    </source>
</reference>
<evidence type="ECO:0000313" key="2">
    <source>
        <dbReference type="Proteomes" id="UP000726777"/>
    </source>
</evidence>
<dbReference type="Proteomes" id="UP000726777">
    <property type="component" value="Unassembled WGS sequence"/>
</dbReference>
<sequence length="92" mass="10200">MELKQVFSSIPEGVKVEWSIEDDLIKWSVTEKPTGFDLDSERSLLESLNTASLNAAKSGDQIFVKSDITQLKNADLSESVVSNTALKIKLRD</sequence>
<evidence type="ECO:0000313" key="1">
    <source>
        <dbReference type="EMBL" id="MCC3804057.1"/>
    </source>
</evidence>
<comment type="caution">
    <text evidence="1">The sequence shown here is derived from an EMBL/GenBank/DDBJ whole genome shotgun (WGS) entry which is preliminary data.</text>
</comment>
<dbReference type="RefSeq" id="WP_089204957.1">
    <property type="nucleotide sequence ID" value="NZ_JACVHL010000002.1"/>
</dbReference>
<dbReference type="EMBL" id="JACVHL010000002">
    <property type="protein sequence ID" value="MCC3804057.1"/>
    <property type="molecule type" value="Genomic_DNA"/>
</dbReference>
<gene>
    <name evidence="1" type="ORF">IB292_03290</name>
</gene>
<proteinExistence type="predicted"/>
<protein>
    <submittedName>
        <fullName evidence="1">Uncharacterized protein</fullName>
    </submittedName>
</protein>
<organism evidence="1 2">
    <name type="scientific">Vibrio parahaemolyticus</name>
    <dbReference type="NCBI Taxonomy" id="670"/>
    <lineage>
        <taxon>Bacteria</taxon>
        <taxon>Pseudomonadati</taxon>
        <taxon>Pseudomonadota</taxon>
        <taxon>Gammaproteobacteria</taxon>
        <taxon>Vibrionales</taxon>
        <taxon>Vibrionaceae</taxon>
        <taxon>Vibrio</taxon>
    </lineage>
</organism>
<dbReference type="AlphaFoldDB" id="A0A9Q3YHZ5"/>
<name>A0A9Q3YHZ5_VIBPH</name>
<accession>A0A9Q3YHZ5</accession>